<accession>A0AA93BGC3</accession>
<sequence length="80" mass="8646">MQERRRGRKFSTVGRFSSSSLRFLSPANGGTEGGVKTIEKGLGESGGASLKGKGGWVGFRKILIDFIKVTKNIVIIHQLP</sequence>
<evidence type="ECO:0000313" key="1">
    <source>
        <dbReference type="EMBL" id="RGW75168.1"/>
    </source>
</evidence>
<evidence type="ECO:0000313" key="2">
    <source>
        <dbReference type="Proteomes" id="UP000285776"/>
    </source>
</evidence>
<organism evidence="1 2">
    <name type="scientific">Segatella copri</name>
    <dbReference type="NCBI Taxonomy" id="165179"/>
    <lineage>
        <taxon>Bacteria</taxon>
        <taxon>Pseudomonadati</taxon>
        <taxon>Bacteroidota</taxon>
        <taxon>Bacteroidia</taxon>
        <taxon>Bacteroidales</taxon>
        <taxon>Prevotellaceae</taxon>
        <taxon>Segatella</taxon>
    </lineage>
</organism>
<comment type="caution">
    <text evidence="1">The sequence shown here is derived from an EMBL/GenBank/DDBJ whole genome shotgun (WGS) entry which is preliminary data.</text>
</comment>
<name>A0AA93BGC3_9BACT</name>
<protein>
    <submittedName>
        <fullName evidence="1">Uncharacterized protein</fullName>
    </submittedName>
</protein>
<dbReference type="AlphaFoldDB" id="A0AA93BGC3"/>
<dbReference type="Proteomes" id="UP000285776">
    <property type="component" value="Unassembled WGS sequence"/>
</dbReference>
<proteinExistence type="predicted"/>
<gene>
    <name evidence="1" type="ORF">DWV53_13740</name>
</gene>
<reference evidence="1 2" key="1">
    <citation type="submission" date="2018-08" db="EMBL/GenBank/DDBJ databases">
        <title>A genome reference for cultivated species of the human gut microbiota.</title>
        <authorList>
            <person name="Zou Y."/>
            <person name="Xue W."/>
            <person name="Luo G."/>
        </authorList>
    </citation>
    <scope>NUCLEOTIDE SEQUENCE [LARGE SCALE GENOMIC DNA]</scope>
    <source>
        <strain evidence="1 2">AF10-17</strain>
    </source>
</reference>
<dbReference type="EMBL" id="QSAV01000060">
    <property type="protein sequence ID" value="RGW75168.1"/>
    <property type="molecule type" value="Genomic_DNA"/>
</dbReference>